<reference evidence="8 9" key="1">
    <citation type="journal article" date="2019" name="Int. J. Syst. Evol. Microbiol.">
        <title>The Global Catalogue of Microorganisms (GCM) 10K type strain sequencing project: providing services to taxonomists for standard genome sequencing and annotation.</title>
        <authorList>
            <consortium name="The Broad Institute Genomics Platform"/>
            <consortium name="The Broad Institute Genome Sequencing Center for Infectious Disease"/>
            <person name="Wu L."/>
            <person name="Ma J."/>
        </authorList>
    </citation>
    <scope>NUCLEOTIDE SEQUENCE [LARGE SCALE GENOMIC DNA]</scope>
    <source>
        <strain evidence="8 9">JCM 11117</strain>
    </source>
</reference>
<keyword evidence="6" id="KW-0813">Transport</keyword>
<keyword evidence="5" id="KW-0046">Antibiotic resistance</keyword>
<name>A0ABN1NA93_9PSEU</name>
<evidence type="ECO:0000256" key="4">
    <source>
        <dbReference type="ARBA" id="ARBA00023136"/>
    </source>
</evidence>
<dbReference type="EMBL" id="BAAAHP010000209">
    <property type="protein sequence ID" value="GAA0899602.1"/>
    <property type="molecule type" value="Genomic_DNA"/>
</dbReference>
<gene>
    <name evidence="8" type="ORF">GCM10009559_64410</name>
</gene>
<dbReference type="InterPro" id="IPR013525">
    <property type="entry name" value="ABC2_TM"/>
</dbReference>
<evidence type="ECO:0000313" key="8">
    <source>
        <dbReference type="EMBL" id="GAA0899602.1"/>
    </source>
</evidence>
<feature type="transmembrane region" description="Helical" evidence="6">
    <location>
        <begin position="141"/>
        <end position="162"/>
    </location>
</feature>
<comment type="caution">
    <text evidence="8">The sequence shown here is derived from an EMBL/GenBank/DDBJ whole genome shotgun (WGS) entry which is preliminary data.</text>
</comment>
<feature type="transmembrane region" description="Helical" evidence="6">
    <location>
        <begin position="225"/>
        <end position="248"/>
    </location>
</feature>
<dbReference type="PROSITE" id="PS51012">
    <property type="entry name" value="ABC_TM2"/>
    <property type="match status" value="1"/>
</dbReference>
<dbReference type="InterPro" id="IPR051784">
    <property type="entry name" value="Nod_factor_ABC_transporter"/>
</dbReference>
<feature type="domain" description="ABC transmembrane type-2" evidence="7">
    <location>
        <begin position="24"/>
        <end position="251"/>
    </location>
</feature>
<keyword evidence="9" id="KW-1185">Reference proteome</keyword>
<feature type="transmembrane region" description="Helical" evidence="6">
    <location>
        <begin position="57"/>
        <end position="80"/>
    </location>
</feature>
<dbReference type="Proteomes" id="UP001499967">
    <property type="component" value="Unassembled WGS sequence"/>
</dbReference>
<feature type="transmembrane region" description="Helical" evidence="6">
    <location>
        <begin position="24"/>
        <end position="45"/>
    </location>
</feature>
<evidence type="ECO:0000313" key="9">
    <source>
        <dbReference type="Proteomes" id="UP001499967"/>
    </source>
</evidence>
<evidence type="ECO:0000256" key="5">
    <source>
        <dbReference type="ARBA" id="ARBA00023251"/>
    </source>
</evidence>
<keyword evidence="6" id="KW-1003">Cell membrane</keyword>
<dbReference type="PIRSF" id="PIRSF006648">
    <property type="entry name" value="DrrB"/>
    <property type="match status" value="1"/>
</dbReference>
<feature type="transmembrane region" description="Helical" evidence="6">
    <location>
        <begin position="100"/>
        <end position="121"/>
    </location>
</feature>
<proteinExistence type="inferred from homology"/>
<dbReference type="InterPro" id="IPR047817">
    <property type="entry name" value="ABC2_TM_bact-type"/>
</dbReference>
<evidence type="ECO:0000256" key="2">
    <source>
        <dbReference type="ARBA" id="ARBA00022692"/>
    </source>
</evidence>
<feature type="transmembrane region" description="Helical" evidence="6">
    <location>
        <begin position="169"/>
        <end position="189"/>
    </location>
</feature>
<protein>
    <recommendedName>
        <fullName evidence="6">Transport permease protein</fullName>
    </recommendedName>
</protein>
<evidence type="ECO:0000256" key="3">
    <source>
        <dbReference type="ARBA" id="ARBA00022989"/>
    </source>
</evidence>
<evidence type="ECO:0000256" key="6">
    <source>
        <dbReference type="RuleBase" id="RU361157"/>
    </source>
</evidence>
<organism evidence="8 9">
    <name type="scientific">Pseudonocardia zijingensis</name>
    <dbReference type="NCBI Taxonomy" id="153376"/>
    <lineage>
        <taxon>Bacteria</taxon>
        <taxon>Bacillati</taxon>
        <taxon>Actinomycetota</taxon>
        <taxon>Actinomycetes</taxon>
        <taxon>Pseudonocardiales</taxon>
        <taxon>Pseudonocardiaceae</taxon>
        <taxon>Pseudonocardia</taxon>
    </lineage>
</organism>
<accession>A0ABN1NA93</accession>
<sequence>MVGYLVQFVTIASRTITSIMREPAAWLPALLTPMCIFAVQVGAFGQISGRAFDVPDYVAFQLPVAMLIAASFSSAGHAVVTDISSGYFDKLCLSPARRSVLLVGRLAGEMCGVLVYIAVLLNVGLLLGVRFGGNPLVGAMTLYALMVLFAIAYDAIGIAVALRTGSPKAVQAVSFMIFFPLLFITPWSVPREYMTGWFATLTSLNPLTYLFEAARSVFGTPDTAVITRGLVAATLFSAVTLSLCVWGFHRRLRAGT</sequence>
<evidence type="ECO:0000256" key="1">
    <source>
        <dbReference type="ARBA" id="ARBA00004141"/>
    </source>
</evidence>
<keyword evidence="3 6" id="KW-1133">Transmembrane helix</keyword>
<comment type="similarity">
    <text evidence="6">Belongs to the ABC-2 integral membrane protein family.</text>
</comment>
<dbReference type="InterPro" id="IPR000412">
    <property type="entry name" value="ABC_2_transport"/>
</dbReference>
<dbReference type="RefSeq" id="WP_343945491.1">
    <property type="nucleotide sequence ID" value="NZ_BAAAHP010000209.1"/>
</dbReference>
<comment type="subcellular location">
    <subcellularLocation>
        <location evidence="6">Cell membrane</location>
        <topology evidence="6">Multi-pass membrane protein</topology>
    </subcellularLocation>
    <subcellularLocation>
        <location evidence="1">Membrane</location>
        <topology evidence="1">Multi-pass membrane protein</topology>
    </subcellularLocation>
</comment>
<keyword evidence="2 6" id="KW-0812">Transmembrane</keyword>
<evidence type="ECO:0000259" key="7">
    <source>
        <dbReference type="PROSITE" id="PS51012"/>
    </source>
</evidence>
<keyword evidence="4 6" id="KW-0472">Membrane</keyword>
<dbReference type="Pfam" id="PF01061">
    <property type="entry name" value="ABC2_membrane"/>
    <property type="match status" value="1"/>
</dbReference>
<dbReference type="PANTHER" id="PTHR43229:SF3">
    <property type="entry name" value="ABC-TYPE MULTIDRUG TRANSPORT SYSTEM, PERMEASE COMPONENT"/>
    <property type="match status" value="1"/>
</dbReference>
<dbReference type="PANTHER" id="PTHR43229">
    <property type="entry name" value="NODULATION PROTEIN J"/>
    <property type="match status" value="1"/>
</dbReference>